<protein>
    <submittedName>
        <fullName evidence="1">Uncharacterized protein</fullName>
    </submittedName>
</protein>
<sequence length="97" mass="10995">MRVCVIGAGVSGLPSIKACLEQNLEVDCYEKTSSIGGLWNYRPNEDNVGANVMASTVVRFNFYSQHSLYSEVEEEFVVGCWYIEINNILDYLSERYP</sequence>
<evidence type="ECO:0000313" key="2">
    <source>
        <dbReference type="Proteomes" id="UP001497535"/>
    </source>
</evidence>
<comment type="caution">
    <text evidence="1">The sequence shown here is derived from an EMBL/GenBank/DDBJ whole genome shotgun (WGS) entry which is preliminary data.</text>
</comment>
<dbReference type="EMBL" id="CAVMJV010000099">
    <property type="protein sequence ID" value="CAK5096419.1"/>
    <property type="molecule type" value="Genomic_DNA"/>
</dbReference>
<keyword evidence="2" id="KW-1185">Reference proteome</keyword>
<proteinExistence type="predicted"/>
<evidence type="ECO:0000313" key="1">
    <source>
        <dbReference type="EMBL" id="CAK5096419.1"/>
    </source>
</evidence>
<dbReference type="Proteomes" id="UP001497535">
    <property type="component" value="Unassembled WGS sequence"/>
</dbReference>
<reference evidence="1" key="1">
    <citation type="submission" date="2023-11" db="EMBL/GenBank/DDBJ databases">
        <authorList>
            <person name="Poullet M."/>
        </authorList>
    </citation>
    <scope>NUCLEOTIDE SEQUENCE</scope>
    <source>
        <strain evidence="1">E1834</strain>
    </source>
</reference>
<name>A0ACB1AP76_MELEN</name>
<organism evidence="1 2">
    <name type="scientific">Meloidogyne enterolobii</name>
    <name type="common">Root-knot nematode worm</name>
    <name type="synonym">Meloidogyne mayaguensis</name>
    <dbReference type="NCBI Taxonomy" id="390850"/>
    <lineage>
        <taxon>Eukaryota</taxon>
        <taxon>Metazoa</taxon>
        <taxon>Ecdysozoa</taxon>
        <taxon>Nematoda</taxon>
        <taxon>Chromadorea</taxon>
        <taxon>Rhabditida</taxon>
        <taxon>Tylenchina</taxon>
        <taxon>Tylenchomorpha</taxon>
        <taxon>Tylenchoidea</taxon>
        <taxon>Meloidogynidae</taxon>
        <taxon>Meloidogyninae</taxon>
        <taxon>Meloidogyne</taxon>
    </lineage>
</organism>
<accession>A0ACB1AP76</accession>
<gene>
    <name evidence="1" type="ORF">MENTE1834_LOCUS41122</name>
</gene>